<protein>
    <submittedName>
        <fullName evidence="1">Transposase family protein</fullName>
    </submittedName>
</protein>
<name>A0A5C4RT70_PROVB</name>
<comment type="caution">
    <text evidence="1">The sequence shown here is derived from an EMBL/GenBank/DDBJ whole genome shotgun (WGS) entry which is preliminary data.</text>
</comment>
<reference evidence="1 2" key="1">
    <citation type="submission" date="2019-05" db="EMBL/GenBank/DDBJ databases">
        <title>Draft Whole-Genome sequence of the green sulfur bacterium Prosthecochloris vibrioformis DSM 260.</title>
        <authorList>
            <person name="Meyer T.E."/>
            <person name="Kyndt J.A."/>
        </authorList>
    </citation>
    <scope>NUCLEOTIDE SEQUENCE [LARGE SCALE GENOMIC DNA]</scope>
    <source>
        <strain evidence="1 2">DSM 260</strain>
    </source>
</reference>
<dbReference type="Proteomes" id="UP000309544">
    <property type="component" value="Unassembled WGS sequence"/>
</dbReference>
<keyword evidence="2" id="KW-1185">Reference proteome</keyword>
<dbReference type="EMBL" id="VDCI01000015">
    <property type="protein sequence ID" value="TNJ34071.1"/>
    <property type="molecule type" value="Genomic_DNA"/>
</dbReference>
<dbReference type="AlphaFoldDB" id="A0A5C4RT70"/>
<evidence type="ECO:0000313" key="1">
    <source>
        <dbReference type="EMBL" id="TNJ34071.1"/>
    </source>
</evidence>
<accession>A0A5C4RT70</accession>
<sequence length="81" mass="9154">MNQNTFFVDSFKGAGQVYMHVVVDTWCSYAFGCMHLSKQTEGAVAVLHNDVLPFYQKHKLIVENILTDNGRGVLRYRSASV</sequence>
<organism evidence="1 2">
    <name type="scientific">Prosthecochloris vibrioformis</name>
    <name type="common">Chlorobium vibrioforme</name>
    <dbReference type="NCBI Taxonomy" id="1098"/>
    <lineage>
        <taxon>Bacteria</taxon>
        <taxon>Pseudomonadati</taxon>
        <taxon>Chlorobiota</taxon>
        <taxon>Chlorobiia</taxon>
        <taxon>Chlorobiales</taxon>
        <taxon>Chlorobiaceae</taxon>
        <taxon>Prosthecochloris</taxon>
    </lineage>
</organism>
<evidence type="ECO:0000313" key="2">
    <source>
        <dbReference type="Proteomes" id="UP000309544"/>
    </source>
</evidence>
<gene>
    <name evidence="1" type="ORF">FGF68_10500</name>
</gene>
<proteinExistence type="predicted"/>